<protein>
    <recommendedName>
        <fullName evidence="3">HTH luxR-type domain-containing protein</fullName>
    </recommendedName>
</protein>
<dbReference type="PRINTS" id="PR00038">
    <property type="entry name" value="HTHLUXR"/>
</dbReference>
<dbReference type="SUPFAM" id="SSF52540">
    <property type="entry name" value="P-loop containing nucleoside triphosphate hydrolases"/>
    <property type="match status" value="1"/>
</dbReference>
<dbReference type="PROSITE" id="PS50043">
    <property type="entry name" value="HTH_LUXR_2"/>
    <property type="match status" value="1"/>
</dbReference>
<accession>A0A919QIF6</accession>
<keyword evidence="5" id="KW-1185">Reference proteome</keyword>
<dbReference type="GO" id="GO:0003677">
    <property type="term" value="F:DNA binding"/>
    <property type="evidence" value="ECO:0007669"/>
    <property type="project" value="InterPro"/>
</dbReference>
<evidence type="ECO:0000313" key="4">
    <source>
        <dbReference type="EMBL" id="GIH29542.1"/>
    </source>
</evidence>
<dbReference type="InterPro" id="IPR000792">
    <property type="entry name" value="Tscrpt_reg_LuxR_C"/>
</dbReference>
<dbReference type="GO" id="GO:0006355">
    <property type="term" value="P:regulation of DNA-templated transcription"/>
    <property type="evidence" value="ECO:0007669"/>
    <property type="project" value="InterPro"/>
</dbReference>
<dbReference type="SMART" id="SM00421">
    <property type="entry name" value="HTH_LUXR"/>
    <property type="match status" value="1"/>
</dbReference>
<dbReference type="Proteomes" id="UP000640052">
    <property type="component" value="Unassembled WGS sequence"/>
</dbReference>
<feature type="domain" description="HTH luxR-type" evidence="3">
    <location>
        <begin position="803"/>
        <end position="868"/>
    </location>
</feature>
<evidence type="ECO:0000256" key="2">
    <source>
        <dbReference type="ARBA" id="ARBA00022840"/>
    </source>
</evidence>
<dbReference type="PANTHER" id="PTHR16305:SF35">
    <property type="entry name" value="TRANSCRIPTIONAL ACTIVATOR DOMAIN"/>
    <property type="match status" value="1"/>
</dbReference>
<proteinExistence type="predicted"/>
<reference evidence="4" key="1">
    <citation type="submission" date="2021-01" db="EMBL/GenBank/DDBJ databases">
        <title>Whole genome shotgun sequence of Acrocarpospora phusangensis NBRC 108782.</title>
        <authorList>
            <person name="Komaki H."/>
            <person name="Tamura T."/>
        </authorList>
    </citation>
    <scope>NUCLEOTIDE SEQUENCE</scope>
    <source>
        <strain evidence="4">NBRC 108782</strain>
    </source>
</reference>
<dbReference type="Pfam" id="PF00196">
    <property type="entry name" value="GerE"/>
    <property type="match status" value="1"/>
</dbReference>
<dbReference type="CDD" id="cd06170">
    <property type="entry name" value="LuxR_C_like"/>
    <property type="match status" value="1"/>
</dbReference>
<dbReference type="GO" id="GO:0004016">
    <property type="term" value="F:adenylate cyclase activity"/>
    <property type="evidence" value="ECO:0007669"/>
    <property type="project" value="TreeGrafter"/>
</dbReference>
<dbReference type="InterPro" id="IPR041664">
    <property type="entry name" value="AAA_16"/>
</dbReference>
<keyword evidence="2" id="KW-0067">ATP-binding</keyword>
<dbReference type="EMBL" id="BOOA01000134">
    <property type="protein sequence ID" value="GIH29542.1"/>
    <property type="molecule type" value="Genomic_DNA"/>
</dbReference>
<organism evidence="4 5">
    <name type="scientific">Acrocarpospora phusangensis</name>
    <dbReference type="NCBI Taxonomy" id="1070424"/>
    <lineage>
        <taxon>Bacteria</taxon>
        <taxon>Bacillati</taxon>
        <taxon>Actinomycetota</taxon>
        <taxon>Actinomycetes</taxon>
        <taxon>Streptosporangiales</taxon>
        <taxon>Streptosporangiaceae</taxon>
        <taxon>Acrocarpospora</taxon>
    </lineage>
</organism>
<dbReference type="GO" id="GO:0005524">
    <property type="term" value="F:ATP binding"/>
    <property type="evidence" value="ECO:0007669"/>
    <property type="project" value="UniProtKB-KW"/>
</dbReference>
<dbReference type="SUPFAM" id="SSF46894">
    <property type="entry name" value="C-terminal effector domain of the bipartite response regulators"/>
    <property type="match status" value="1"/>
</dbReference>
<dbReference type="InterPro" id="IPR016032">
    <property type="entry name" value="Sig_transdc_resp-reg_C-effctor"/>
</dbReference>
<dbReference type="InterPro" id="IPR027417">
    <property type="entry name" value="P-loop_NTPase"/>
</dbReference>
<dbReference type="PROSITE" id="PS00622">
    <property type="entry name" value="HTH_LUXR_1"/>
    <property type="match status" value="1"/>
</dbReference>
<name>A0A919QIF6_9ACTN</name>
<dbReference type="GO" id="GO:0005737">
    <property type="term" value="C:cytoplasm"/>
    <property type="evidence" value="ECO:0007669"/>
    <property type="project" value="TreeGrafter"/>
</dbReference>
<evidence type="ECO:0000256" key="1">
    <source>
        <dbReference type="ARBA" id="ARBA00022741"/>
    </source>
</evidence>
<evidence type="ECO:0000259" key="3">
    <source>
        <dbReference type="PROSITE" id="PS50043"/>
    </source>
</evidence>
<sequence>MESAIRDTPKTVLVVGAAGIGKTHLLGELTARAAGFRVLRGRARELDEGLAYAPLVDAIESLGRDKSVQPGLWELYDAIDRAALGHPAKHAPGNPVAAPAVLAAQLLESLPGRTLLAIDDVHHADADTLRLLAALPRSAPSLAILCTARHVPALDVDLTVRLEPLTRPEVSDLISSLLDRTPSDNMIDRVLNESGGNPWFVRESVLALVQGGAVRSPDPDARRGAILSRVFQRDRSGRDLARVLATLGRTRDTTAIDTPGTLEAVAELAGLDARAGERALVGLVRDGVLVYTGDGYAFAHPLVAEALYDDLNAGERRRLHARIAELLQRQGLNGARRVLEWATHLAEGGPPADALAAMLRAADLTRWTAPLSAAHWYGRAAETADDPGQRGELLARQALSYWKGSRPALALNSGQRALAVLPPGRRHTRTAYTVVGAAHAMGWYDVALTIAAQQIPRSDDPTALIAQRALLLAELGRPLGDHVARAWEGLPGCPPEDRIITAGALAIRALLDGDWRESQRAVAELLAFAAALPPGARLAALESAAHVTSTAGLRARSAELLDQAEQIHRGLGWHDIAGQNVRVTALVRRLAGEWDRAIAGIRAGAGPLAEAGLLENHGLLRNIELDILLDQGRYEEAAVVLDDPPPACATQTGLRHTMRARLALGQGDRSAARGWVERALAAGVADVSHRALAVQVLIHAAAGDIEGGRQAATRLDEEAANGTPRARMAADLAMGWAFTDTDRAGAALDRARADGLPFEEARARLVLGTIGDHAQLGRAHTAFNALGAIPWRDRAARLMRDAGLAPAGALTPAERRVIELVAGGLSNPQIADELHYSRKTVEVYLTRVYAKTGFKSRVELALAVERGEL</sequence>
<dbReference type="Gene3D" id="1.10.10.10">
    <property type="entry name" value="Winged helix-like DNA-binding domain superfamily/Winged helix DNA-binding domain"/>
    <property type="match status" value="1"/>
</dbReference>
<keyword evidence="1" id="KW-0547">Nucleotide-binding</keyword>
<dbReference type="PANTHER" id="PTHR16305">
    <property type="entry name" value="TESTICULAR SOLUBLE ADENYLYL CYCLASE"/>
    <property type="match status" value="1"/>
</dbReference>
<dbReference type="Pfam" id="PF13191">
    <property type="entry name" value="AAA_16"/>
    <property type="match status" value="1"/>
</dbReference>
<comment type="caution">
    <text evidence="4">The sequence shown here is derived from an EMBL/GenBank/DDBJ whole genome shotgun (WGS) entry which is preliminary data.</text>
</comment>
<dbReference type="AlphaFoldDB" id="A0A919QIF6"/>
<gene>
    <name evidence="4" type="ORF">Aph01nite_78520</name>
</gene>
<dbReference type="InterPro" id="IPR036388">
    <property type="entry name" value="WH-like_DNA-bd_sf"/>
</dbReference>
<evidence type="ECO:0000313" key="5">
    <source>
        <dbReference type="Proteomes" id="UP000640052"/>
    </source>
</evidence>